<evidence type="ECO:0000256" key="3">
    <source>
        <dbReference type="ARBA" id="ARBA00022833"/>
    </source>
</evidence>
<dbReference type="EMBL" id="LT598448">
    <property type="protein sequence ID" value="SCU87838.1"/>
    <property type="molecule type" value="Genomic_DNA"/>
</dbReference>
<evidence type="ECO:0000256" key="2">
    <source>
        <dbReference type="ARBA" id="ARBA00022771"/>
    </source>
</evidence>
<organism evidence="6 7">
    <name type="scientific">Lachancea nothofagi CBS 11611</name>
    <dbReference type="NCBI Taxonomy" id="1266666"/>
    <lineage>
        <taxon>Eukaryota</taxon>
        <taxon>Fungi</taxon>
        <taxon>Dikarya</taxon>
        <taxon>Ascomycota</taxon>
        <taxon>Saccharomycotina</taxon>
        <taxon>Saccharomycetes</taxon>
        <taxon>Saccharomycetales</taxon>
        <taxon>Saccharomycetaceae</taxon>
        <taxon>Lachancea</taxon>
    </lineage>
</organism>
<dbReference type="PROSITE" id="PS00028">
    <property type="entry name" value="ZINC_FINGER_C2H2_1"/>
    <property type="match status" value="4"/>
</dbReference>
<feature type="domain" description="C2H2-type" evidence="5">
    <location>
        <begin position="52"/>
        <end position="81"/>
    </location>
</feature>
<protein>
    <submittedName>
        <fullName evidence="6">LANO_0D00232g1_1</fullName>
    </submittedName>
</protein>
<dbReference type="Gene3D" id="3.30.160.60">
    <property type="entry name" value="Classic Zinc Finger"/>
    <property type="match status" value="3"/>
</dbReference>
<keyword evidence="2 4" id="KW-0863">Zinc-finger</keyword>
<dbReference type="SUPFAM" id="SSF57667">
    <property type="entry name" value="beta-beta-alpha zinc fingers"/>
    <property type="match status" value="2"/>
</dbReference>
<accession>A0A1G4JCJ4</accession>
<feature type="domain" description="C2H2-type" evidence="5">
    <location>
        <begin position="82"/>
        <end position="109"/>
    </location>
</feature>
<feature type="domain" description="C2H2-type" evidence="5">
    <location>
        <begin position="141"/>
        <end position="166"/>
    </location>
</feature>
<dbReference type="PANTHER" id="PTHR23235:SF120">
    <property type="entry name" value="KRUPPEL-LIKE FACTOR 15"/>
    <property type="match status" value="1"/>
</dbReference>
<feature type="domain" description="C2H2-type" evidence="5">
    <location>
        <begin position="22"/>
        <end position="51"/>
    </location>
</feature>
<dbReference type="InterPro" id="IPR013087">
    <property type="entry name" value="Znf_C2H2_type"/>
</dbReference>
<dbReference type="SMART" id="SM00355">
    <property type="entry name" value="ZnF_C2H2"/>
    <property type="match status" value="5"/>
</dbReference>
<name>A0A1G4JCJ4_9SACH</name>
<dbReference type="GO" id="GO:0000981">
    <property type="term" value="F:DNA-binding transcription factor activity, RNA polymerase II-specific"/>
    <property type="evidence" value="ECO:0007669"/>
    <property type="project" value="TreeGrafter"/>
</dbReference>
<dbReference type="OrthoDB" id="3437960at2759"/>
<keyword evidence="7" id="KW-1185">Reference proteome</keyword>
<dbReference type="GO" id="GO:0008270">
    <property type="term" value="F:zinc ion binding"/>
    <property type="evidence" value="ECO:0007669"/>
    <property type="project" value="UniProtKB-KW"/>
</dbReference>
<dbReference type="FunFam" id="3.30.160.60:FF:000446">
    <property type="entry name" value="Zinc finger protein"/>
    <property type="match status" value="1"/>
</dbReference>
<dbReference type="InterPro" id="IPR036236">
    <property type="entry name" value="Znf_C2H2_sf"/>
</dbReference>
<dbReference type="GO" id="GO:0000978">
    <property type="term" value="F:RNA polymerase II cis-regulatory region sequence-specific DNA binding"/>
    <property type="evidence" value="ECO:0007669"/>
    <property type="project" value="TreeGrafter"/>
</dbReference>
<proteinExistence type="predicted"/>
<evidence type="ECO:0000256" key="4">
    <source>
        <dbReference type="PROSITE-ProRule" id="PRU00042"/>
    </source>
</evidence>
<reference evidence="7" key="1">
    <citation type="submission" date="2016-03" db="EMBL/GenBank/DDBJ databases">
        <authorList>
            <person name="Devillers Hugo."/>
        </authorList>
    </citation>
    <scope>NUCLEOTIDE SEQUENCE [LARGE SCALE GENOMIC DNA]</scope>
</reference>
<dbReference type="Pfam" id="PF00096">
    <property type="entry name" value="zf-C2H2"/>
    <property type="match status" value="1"/>
</dbReference>
<keyword evidence="3" id="KW-0862">Zinc</keyword>
<keyword evidence="1" id="KW-0479">Metal-binding</keyword>
<dbReference type="PROSITE" id="PS50157">
    <property type="entry name" value="ZINC_FINGER_C2H2_2"/>
    <property type="match status" value="4"/>
</dbReference>
<evidence type="ECO:0000256" key="1">
    <source>
        <dbReference type="ARBA" id="ARBA00022723"/>
    </source>
</evidence>
<evidence type="ECO:0000259" key="5">
    <source>
        <dbReference type="PROSITE" id="PS50157"/>
    </source>
</evidence>
<dbReference type="AlphaFoldDB" id="A0A1G4JCJ4"/>
<sequence>MDVLIYNIKIIFKMTCNSHKKYTCPLSSCQKAYSKPCLLREHTRSHNNERPFVCSEPHCEKRFLRVCHLNVHKWSHTKSKPLKCDNCSKRFTTKQQLSRHKTTHDKKRRAATNVTALGAGSSKLTDNFCPAKSDNEPLKVFNCSYDACGESFEMEWELTEHLLDMHILSVIAPENCELSMPPSLNVSEVEQDNKLIEAFFEKCEDLFTKDYVSEAQLWVDLRCKHPECLSWVASSYCTLIEHYEEFHKAVPVSLLQYGFDSIY</sequence>
<evidence type="ECO:0000313" key="6">
    <source>
        <dbReference type="EMBL" id="SCU87838.1"/>
    </source>
</evidence>
<dbReference type="Proteomes" id="UP000189911">
    <property type="component" value="Chromosome D"/>
</dbReference>
<dbReference type="PANTHER" id="PTHR23235">
    <property type="entry name" value="KRUEPPEL-LIKE TRANSCRIPTION FACTOR"/>
    <property type="match status" value="1"/>
</dbReference>
<gene>
    <name evidence="6" type="ORF">LANO_0D00232G</name>
</gene>
<evidence type="ECO:0000313" key="7">
    <source>
        <dbReference type="Proteomes" id="UP000189911"/>
    </source>
</evidence>